<dbReference type="Gene3D" id="3.60.40.10">
    <property type="entry name" value="PPM-type phosphatase domain"/>
    <property type="match status" value="1"/>
</dbReference>
<dbReference type="InterPro" id="IPR052016">
    <property type="entry name" value="Bact_Sigma-Reg"/>
</dbReference>
<proteinExistence type="predicted"/>
<dbReference type="Gene3D" id="3.30.450.40">
    <property type="match status" value="1"/>
</dbReference>
<reference evidence="5 6" key="1">
    <citation type="submission" date="2023-12" db="EMBL/GenBank/DDBJ databases">
        <title>Streptomyces sp. V4-01.</title>
        <authorList>
            <person name="Somphong A."/>
            <person name="Phongsopitanun W."/>
        </authorList>
    </citation>
    <scope>NUCLEOTIDE SEQUENCE [LARGE SCALE GENOMIC DNA]</scope>
    <source>
        <strain evidence="5 6">V4-01</strain>
    </source>
</reference>
<name>A0ABU7P3P7_9ACTN</name>
<feature type="region of interest" description="Disordered" evidence="2">
    <location>
        <begin position="75"/>
        <end position="94"/>
    </location>
</feature>
<evidence type="ECO:0000256" key="2">
    <source>
        <dbReference type="SAM" id="MobiDB-lite"/>
    </source>
</evidence>
<organism evidence="5 6">
    <name type="scientific">Actinacidiphila polyblastidii</name>
    <dbReference type="NCBI Taxonomy" id="3110430"/>
    <lineage>
        <taxon>Bacteria</taxon>
        <taxon>Bacillati</taxon>
        <taxon>Actinomycetota</taxon>
        <taxon>Actinomycetes</taxon>
        <taxon>Kitasatosporales</taxon>
        <taxon>Streptomycetaceae</taxon>
        <taxon>Actinacidiphila</taxon>
    </lineage>
</organism>
<evidence type="ECO:0000259" key="4">
    <source>
        <dbReference type="SMART" id="SM00331"/>
    </source>
</evidence>
<accession>A0ABU7P3P7</accession>
<dbReference type="EMBL" id="JAZEWV010000001">
    <property type="protein sequence ID" value="MEE4540422.1"/>
    <property type="molecule type" value="Genomic_DNA"/>
</dbReference>
<dbReference type="InterPro" id="IPR001932">
    <property type="entry name" value="PPM-type_phosphatase-like_dom"/>
</dbReference>
<feature type="region of interest" description="Disordered" evidence="2">
    <location>
        <begin position="547"/>
        <end position="578"/>
    </location>
</feature>
<dbReference type="InterPro" id="IPR003018">
    <property type="entry name" value="GAF"/>
</dbReference>
<keyword evidence="6" id="KW-1185">Reference proteome</keyword>
<feature type="domain" description="PPM-type phosphatase" evidence="4">
    <location>
        <begin position="318"/>
        <end position="543"/>
    </location>
</feature>
<comment type="caution">
    <text evidence="5">The sequence shown here is derived from an EMBL/GenBank/DDBJ whole genome shotgun (WGS) entry which is preliminary data.</text>
</comment>
<protein>
    <submittedName>
        <fullName evidence="5">PP2C family protein-serine/threonine phosphatase</fullName>
        <ecNumber evidence="5">3.1.3.16</ecNumber>
    </submittedName>
</protein>
<dbReference type="PANTHER" id="PTHR43156:SF2">
    <property type="entry name" value="STAGE II SPORULATION PROTEIN E"/>
    <property type="match status" value="1"/>
</dbReference>
<dbReference type="Pfam" id="PF07228">
    <property type="entry name" value="SpoIIE"/>
    <property type="match status" value="1"/>
</dbReference>
<feature type="compositionally biased region" description="Low complexity" evidence="2">
    <location>
        <begin position="76"/>
        <end position="94"/>
    </location>
</feature>
<dbReference type="InterPro" id="IPR029016">
    <property type="entry name" value="GAF-like_dom_sf"/>
</dbReference>
<dbReference type="InterPro" id="IPR036457">
    <property type="entry name" value="PPM-type-like_dom_sf"/>
</dbReference>
<dbReference type="SMART" id="SM00331">
    <property type="entry name" value="PP2C_SIG"/>
    <property type="match status" value="1"/>
</dbReference>
<dbReference type="SUPFAM" id="SSF81606">
    <property type="entry name" value="PP2C-like"/>
    <property type="match status" value="1"/>
</dbReference>
<dbReference type="EC" id="3.1.3.16" evidence="5"/>
<evidence type="ECO:0000313" key="5">
    <source>
        <dbReference type="EMBL" id="MEE4540422.1"/>
    </source>
</evidence>
<dbReference type="SUPFAM" id="SSF55781">
    <property type="entry name" value="GAF domain-like"/>
    <property type="match status" value="1"/>
</dbReference>
<feature type="compositionally biased region" description="Low complexity" evidence="2">
    <location>
        <begin position="547"/>
        <end position="556"/>
    </location>
</feature>
<evidence type="ECO:0000256" key="1">
    <source>
        <dbReference type="ARBA" id="ARBA00022801"/>
    </source>
</evidence>
<evidence type="ECO:0000313" key="6">
    <source>
        <dbReference type="Proteomes" id="UP001344658"/>
    </source>
</evidence>
<dbReference type="Proteomes" id="UP001344658">
    <property type="component" value="Unassembled WGS sequence"/>
</dbReference>
<sequence length="578" mass="59872">MPSIPSQLSDTRSGMIPSALGAAPYPVLVVGDDGVVGLLNDTAAALLPAARVGSPLADGVPAWLAAAHARLDGDVPSEAARPSSPAAGAPGVAAGPIGERSYEAHPSVQNGGGVVWWLVDDTDRQLAHAALRVERERTAFLAGSSNTLLSSLNVDRCVSTTAQLAASHLADAALVVSPARGRRLPVVFCRSGGTPWSERFAVDPATVLGLDESLQGFPPVPSRWIDPATAPDWLIPEGFGEVGSIVVTPLPGHGVPAGALVLLRRAGRESFSQEEEVFARLFAARAGAAISAAHLYAEQASITEVLMRDLLPPVLHRVGGIDFAGGYRPSGDSERIGGDFYDVHPAPAQDDAQESLVVLGDVCGKGLEAAVLTGKIRNTLHALLPLAADHQRMLELLNGALLNAHSTRFATLVLASAARMRRGVRLRLTSAGHPAPLIVRAGGQVEEVGTRGTLVGALPTVRATTVETHLEPGETCLLFTDGVTEARGGPMGGALFGDERLQRVLAECAGMPAEAVVERVQMLASQWVGSGRHDDMAVIAITAPREPAAGAAPGHGQDTVGARRSWEAGSGADGARER</sequence>
<dbReference type="SMART" id="SM00065">
    <property type="entry name" value="GAF"/>
    <property type="match status" value="1"/>
</dbReference>
<dbReference type="GO" id="GO:0004722">
    <property type="term" value="F:protein serine/threonine phosphatase activity"/>
    <property type="evidence" value="ECO:0007669"/>
    <property type="project" value="UniProtKB-EC"/>
</dbReference>
<dbReference type="PANTHER" id="PTHR43156">
    <property type="entry name" value="STAGE II SPORULATION PROTEIN E-RELATED"/>
    <property type="match status" value="1"/>
</dbReference>
<evidence type="ECO:0000259" key="3">
    <source>
        <dbReference type="SMART" id="SM00065"/>
    </source>
</evidence>
<feature type="domain" description="GAF" evidence="3">
    <location>
        <begin position="153"/>
        <end position="300"/>
    </location>
</feature>
<keyword evidence="1 5" id="KW-0378">Hydrolase</keyword>
<dbReference type="RefSeq" id="WP_330792118.1">
    <property type="nucleotide sequence ID" value="NZ_JAZEWV010000001.1"/>
</dbReference>
<gene>
    <name evidence="5" type="ORF">V2S66_00375</name>
</gene>